<feature type="region of interest" description="Disordered" evidence="6">
    <location>
        <begin position="28"/>
        <end position="59"/>
    </location>
</feature>
<evidence type="ECO:0000256" key="2">
    <source>
        <dbReference type="ARBA" id="ARBA00022729"/>
    </source>
</evidence>
<feature type="signal peptide" evidence="7">
    <location>
        <begin position="1"/>
        <end position="20"/>
    </location>
</feature>
<accession>A0A916YLA1</accession>
<evidence type="ECO:0000256" key="1">
    <source>
        <dbReference type="ARBA" id="ARBA00022475"/>
    </source>
</evidence>
<dbReference type="Gene3D" id="3.40.190.10">
    <property type="entry name" value="Periplasmic binding protein-like II"/>
    <property type="match status" value="1"/>
</dbReference>
<name>A0A916YLA1_9BACL</name>
<gene>
    <name evidence="8" type="ORF">GCM10010911_05980</name>
</gene>
<dbReference type="InterPro" id="IPR050490">
    <property type="entry name" value="Bact_solute-bd_prot1"/>
</dbReference>
<dbReference type="RefSeq" id="WP_188988965.1">
    <property type="nucleotide sequence ID" value="NZ_BMHP01000001.1"/>
</dbReference>
<comment type="caution">
    <text evidence="8">The sequence shown here is derived from an EMBL/GenBank/DDBJ whole genome shotgun (WGS) entry which is preliminary data.</text>
</comment>
<dbReference type="AlphaFoldDB" id="A0A916YLA1"/>
<dbReference type="PROSITE" id="PS51257">
    <property type="entry name" value="PROKAR_LIPOPROTEIN"/>
    <property type="match status" value="1"/>
</dbReference>
<organism evidence="8 9">
    <name type="scientific">Paenibacillus nasutitermitis</name>
    <dbReference type="NCBI Taxonomy" id="1652958"/>
    <lineage>
        <taxon>Bacteria</taxon>
        <taxon>Bacillati</taxon>
        <taxon>Bacillota</taxon>
        <taxon>Bacilli</taxon>
        <taxon>Bacillales</taxon>
        <taxon>Paenibacillaceae</taxon>
        <taxon>Paenibacillus</taxon>
    </lineage>
</organism>
<dbReference type="EMBL" id="BMHP01000001">
    <property type="protein sequence ID" value="GGD51230.1"/>
    <property type="molecule type" value="Genomic_DNA"/>
</dbReference>
<evidence type="ECO:0000256" key="5">
    <source>
        <dbReference type="ARBA" id="ARBA00023288"/>
    </source>
</evidence>
<keyword evidence="1" id="KW-1003">Cell membrane</keyword>
<keyword evidence="3" id="KW-0472">Membrane</keyword>
<dbReference type="Proteomes" id="UP000612456">
    <property type="component" value="Unassembled WGS sequence"/>
</dbReference>
<evidence type="ECO:0000313" key="8">
    <source>
        <dbReference type="EMBL" id="GGD51230.1"/>
    </source>
</evidence>
<evidence type="ECO:0000313" key="9">
    <source>
        <dbReference type="Proteomes" id="UP000612456"/>
    </source>
</evidence>
<keyword evidence="5" id="KW-0449">Lipoprotein</keyword>
<feature type="chain" id="PRO_5039521763" evidence="7">
    <location>
        <begin position="21"/>
        <end position="460"/>
    </location>
</feature>
<evidence type="ECO:0000256" key="7">
    <source>
        <dbReference type="SAM" id="SignalP"/>
    </source>
</evidence>
<dbReference type="InterPro" id="IPR006059">
    <property type="entry name" value="SBP"/>
</dbReference>
<keyword evidence="9" id="KW-1185">Reference proteome</keyword>
<keyword evidence="4" id="KW-0564">Palmitate</keyword>
<evidence type="ECO:0000256" key="4">
    <source>
        <dbReference type="ARBA" id="ARBA00023139"/>
    </source>
</evidence>
<reference evidence="8" key="2">
    <citation type="submission" date="2020-09" db="EMBL/GenBank/DDBJ databases">
        <authorList>
            <person name="Sun Q."/>
            <person name="Zhou Y."/>
        </authorList>
    </citation>
    <scope>NUCLEOTIDE SEQUENCE</scope>
    <source>
        <strain evidence="8">CGMCC 1.15178</strain>
    </source>
</reference>
<proteinExistence type="predicted"/>
<dbReference type="PANTHER" id="PTHR43649">
    <property type="entry name" value="ARABINOSE-BINDING PROTEIN-RELATED"/>
    <property type="match status" value="1"/>
</dbReference>
<reference evidence="8" key="1">
    <citation type="journal article" date="2014" name="Int. J. Syst. Evol. Microbiol.">
        <title>Complete genome sequence of Corynebacterium casei LMG S-19264T (=DSM 44701T), isolated from a smear-ripened cheese.</title>
        <authorList>
            <consortium name="US DOE Joint Genome Institute (JGI-PGF)"/>
            <person name="Walter F."/>
            <person name="Albersmeier A."/>
            <person name="Kalinowski J."/>
            <person name="Ruckert C."/>
        </authorList>
    </citation>
    <scope>NUCLEOTIDE SEQUENCE</scope>
    <source>
        <strain evidence="8">CGMCC 1.15178</strain>
    </source>
</reference>
<dbReference type="PANTHER" id="PTHR43649:SF33">
    <property type="entry name" value="POLYGALACTURONAN_RHAMNOGALACTURONAN-BINDING PROTEIN YTCQ"/>
    <property type="match status" value="1"/>
</dbReference>
<protein>
    <submittedName>
        <fullName evidence="8">Sugar ABC transporter substrate-binding protein</fullName>
    </submittedName>
</protein>
<dbReference type="SUPFAM" id="SSF53850">
    <property type="entry name" value="Periplasmic binding protein-like II"/>
    <property type="match status" value="1"/>
</dbReference>
<dbReference type="Pfam" id="PF01547">
    <property type="entry name" value="SBP_bac_1"/>
    <property type="match status" value="1"/>
</dbReference>
<sequence>MKMRKGLLFMFVAIMVFTLAACSGNGAPTPPNTGNNQSNTPDNATPAPENDGADDPVVQDKEPVTLTVGTFGDDAEKAAMNGWFDEYKKTHPYVTFKLIALEGNPAATAVTMAAAGNMPDVIWVYDGYVKTMYEQGLLAPLDEGFQRLGVDMNDIPEGMMSYGHIEGKYYFAPRDHSQLMVVVNKTLLEQEGIPMPQNGWSWDEFVDTVKATTKKDESGQTTQFGVRLNLAWLPSIESYALGRGGEYLNKETLQVSFSDPKVVAGLKDAADLIKEGYADNPWVTYPEDFWATGKMAMAIHVRPGIPTWANAAKAKGFEWDVVSFPKLPEREAIGSGTSGYAANAASKVKDEAVDFVASLMLPAEHKAFGVAGGTAVPILKSLQSDDYWRKGIVEGKNTDAFVYNVDKTVGRDTDVLLKAEAGQKVESEISEALKKYVTNETSLEDALKKADEVINGTQGK</sequence>
<keyword evidence="2 7" id="KW-0732">Signal</keyword>
<evidence type="ECO:0000256" key="6">
    <source>
        <dbReference type="SAM" id="MobiDB-lite"/>
    </source>
</evidence>
<evidence type="ECO:0000256" key="3">
    <source>
        <dbReference type="ARBA" id="ARBA00023136"/>
    </source>
</evidence>